<keyword evidence="3" id="KW-1185">Reference proteome</keyword>
<gene>
    <name evidence="2" type="ORF">GSPATT00000177001</name>
    <name evidence="1" type="ORF">PTMB.320</name>
</gene>
<proteinExistence type="predicted"/>
<reference evidence="2" key="3">
    <citation type="submission" date="2006-03" db="EMBL/GenBank/DDBJ databases">
        <authorList>
            <consortium name="Genoscope"/>
        </authorList>
    </citation>
    <scope>NUCLEOTIDE SEQUENCE</scope>
    <source>
        <strain evidence="2">Stock d4-2</strain>
    </source>
</reference>
<dbReference type="EMBL" id="CR548612">
    <property type="protein sequence ID" value="CAH03518.1"/>
    <property type="molecule type" value="Genomic_DNA"/>
</dbReference>
<dbReference type="Proteomes" id="UP000000600">
    <property type="component" value="Unassembled WGS sequence"/>
</dbReference>
<dbReference type="GeneID" id="5008924"/>
<evidence type="ECO:0000313" key="1">
    <source>
        <dbReference type="EMBL" id="CAH03518.1"/>
    </source>
</evidence>
<organism evidence="1 3">
    <name type="scientific">Paramecium tetraurelia</name>
    <dbReference type="NCBI Taxonomy" id="5888"/>
    <lineage>
        <taxon>Eukaryota</taxon>
        <taxon>Sar</taxon>
        <taxon>Alveolata</taxon>
        <taxon>Ciliophora</taxon>
        <taxon>Intramacronucleata</taxon>
        <taxon>Oligohymenophorea</taxon>
        <taxon>Peniculida</taxon>
        <taxon>Parameciidae</taxon>
        <taxon>Paramecium</taxon>
    </lineage>
</organism>
<reference evidence="1" key="4">
    <citation type="submission" date="2006-11" db="EMBL/GenBank/DDBJ databases">
        <title>Paramecium megabase sequencing project.</title>
        <authorList>
            <person name="Nowak J.K."/>
            <person name="Migdalski A."/>
            <person name="Gromadka R."/>
            <person name="Zagulski M."/>
        </authorList>
    </citation>
    <scope>NUCLEOTIDE SEQUENCE</scope>
    <source>
        <strain evidence="1">Stock d4-2</strain>
    </source>
</reference>
<dbReference type="OrthoDB" id="308223at2759"/>
<sequence length="530" mass="63653">MRLNFLEQLQDSQQERSCISLQNMVETLKDPDFIQKLKQCQYVYEQIELFPLVGYGITITKIKKNSETKIKVKQFSKVERIIDDSYLDLNKMSRKEGMANCILPLLSSQEGNTGLLNCDLFKRKISYLVHQKLDSYKEDTFCQLLQASVHHIIKTEGIQSWGQEIIFLIFETCKQVFIGTPLYCDSVVSQKFKNSKFQLLSLFCQFTMGTLTSEEIFENYIGPKVILQKYQKFDDDKIQGFFDKLKFEGLDKIYQNINQFIENYLRENNYFIIKLTQKKIIQGLLDYMIPKCHQWAFIEKLEYVQEELMELRKLKYFTISSMFTKLLNDLFEDYTDEKKIKYFESFCQHYEEDHEFSYQVFLMKHEKYTDIYDVYALYKENREKFQSYNSEQIEKYQSIAIRLILNKIPMDQIKSKNPESFLDFSSLKELEKIQNYLQIFQKIFQVENAQTIHNMIIEEIKNLTWLNYLSSITNFKETNSIKKLLENFLCHLKIWKPKQQQDVCAKNLIEYRHECQDQFIYLINNNYRIL</sequence>
<dbReference type="EMBL" id="CT867985">
    <property type="protein sequence ID" value="CAK55742.1"/>
    <property type="molecule type" value="Genomic_DNA"/>
</dbReference>
<reference evidence="2 3" key="2">
    <citation type="journal article" date="2006" name="Nature">
        <title>Global trends of whole-genome duplications revealed by the ciliate Paramecium tetraurelia.</title>
        <authorList>
            <consortium name="Genoscope"/>
            <person name="Aury J.-M."/>
            <person name="Jaillon O."/>
            <person name="Duret L."/>
            <person name="Noel B."/>
            <person name="Jubin C."/>
            <person name="Porcel B.M."/>
            <person name="Segurens B."/>
            <person name="Daubin V."/>
            <person name="Anthouard V."/>
            <person name="Aiach N."/>
            <person name="Arnaiz O."/>
            <person name="Billaut A."/>
            <person name="Beisson J."/>
            <person name="Blanc I."/>
            <person name="Bouhouche K."/>
            <person name="Camara F."/>
            <person name="Duharcourt S."/>
            <person name="Guigo R."/>
            <person name="Gogendeau D."/>
            <person name="Katinka M."/>
            <person name="Keller A.-M."/>
            <person name="Kissmehl R."/>
            <person name="Klotz C."/>
            <person name="Koll F."/>
            <person name="Le Moue A."/>
            <person name="Lepere C."/>
            <person name="Malinsky S."/>
            <person name="Nowacki M."/>
            <person name="Nowak J.K."/>
            <person name="Plattner H."/>
            <person name="Poulain J."/>
            <person name="Ruiz F."/>
            <person name="Serrano V."/>
            <person name="Zagulski M."/>
            <person name="Dessen P."/>
            <person name="Betermier M."/>
            <person name="Weissenbach J."/>
            <person name="Scarpelli C."/>
            <person name="Schachter V."/>
            <person name="Sperling L."/>
            <person name="Meyer E."/>
            <person name="Cohen J."/>
            <person name="Wincker P."/>
        </authorList>
    </citation>
    <scope>NUCLEOTIDE SEQUENCE [LARGE SCALE GENOMIC DNA]</scope>
    <source>
        <strain evidence="2 3">Stock d4-2</strain>
    </source>
</reference>
<dbReference type="HOGENOM" id="CLU_514355_0_0_1"/>
<name>Q6BFQ2_PARTE</name>
<dbReference type="AlphaFoldDB" id="Q6BFQ2"/>
<reference evidence="1 3" key="1">
    <citation type="journal article" date="2004" name="Curr. Biol.">
        <title>High coding density on the largest Paramecium tetraurelia somatic chromosome.</title>
        <authorList>
            <person name="Zagulski M."/>
            <person name="Nowak J.K."/>
            <person name="Le Mouel A."/>
            <person name="Nowacki M."/>
            <person name="Migdalski A."/>
            <person name="Gromadka R."/>
            <person name="Noel B."/>
            <person name="Blanc I."/>
            <person name="Dessen P."/>
            <person name="Wincker P."/>
            <person name="Keller A.M."/>
            <person name="Cohen J."/>
            <person name="Meyer E."/>
            <person name="Sperling L."/>
        </authorList>
    </citation>
    <scope>NUCLEOTIDE SEQUENCE [LARGE SCALE GENOMIC DNA]</scope>
    <source>
        <strain evidence="1 3">Stock d4-2</strain>
    </source>
</reference>
<protein>
    <submittedName>
        <fullName evidence="2">Chromosome undetermined scaffold_1, whole genome shotgun sequence</fullName>
    </submittedName>
</protein>
<dbReference type="InParanoid" id="Q6BFQ2"/>
<evidence type="ECO:0000313" key="2">
    <source>
        <dbReference type="EMBL" id="CAK55742.1"/>
    </source>
</evidence>
<dbReference type="RefSeq" id="XP_001347145.1">
    <property type="nucleotide sequence ID" value="XM_001347109.1"/>
</dbReference>
<accession>Q6BFQ2</accession>
<dbReference type="KEGG" id="ptm:GSPATT00000177001"/>
<dbReference type="GeneID" id="79574138"/>
<dbReference type="KEGG" id="ptm:PTMB.320"/>
<dbReference type="RefSeq" id="XP_001423140.1">
    <property type="nucleotide sequence ID" value="XM_001423103.1"/>
</dbReference>
<evidence type="ECO:0000313" key="3">
    <source>
        <dbReference type="Proteomes" id="UP000000600"/>
    </source>
</evidence>
<dbReference type="OMA" id="QERSCIS"/>